<sequence>MTRKSREFKKSFGEEKNRVKLYKSGKNWVKAGVKEIQLLNMLGLSLLTDKVDKEQSDKVSVGGIIKENALRTTAITGGLFTVNMLHDQHVLAASEIPVTSELTANSQTIGDQTSTVIDQVQSESIVSESAESVNSEIQSISESTKVSISLSESLSISQSESIESESANESTSVREEKVLSESNEKEGDNTYSTQEDTADSSTTMSVTSQTVSETDSKDVTSNIASNTLTAPNSREVDSLLSTGITANDGLKAVAATYTNRAGFRLADDSTLRSAVDTSAGTLTSRDGYTISHDTIGSGIFQDTNPNHTTFFVARNQNNLEQYAFAVDKNKLLADVNGDKTVASEIYVSRFNKDGSQIGSTITLSVSSTVGGVDSTQIDNFTTTVTRKNLNSTEVTFTFPDANSKGEGLETLYNYYDGTSLLKGQTAITRTVPRYLPQITSYRLWSDKITPVADDFIQYGWTNDNYTTKAIDIPGYKYVTVAGNEDSIVSTTKQKFQGDVSYAKVGNQTLQNGDKAVVYYKKTYLDNSGTAIIEGYTVYSNNPQTLPTAEEFFKNKENYTVIEDKIFSPTQEQFESNAGKVALDKAIANEITFAKTSDLDSTMMDVGGNLTSVSEVYGPQYHKLSDIISQDEKAFYRIRFSNNGDVTNLAGDYLTIPQDEKSLTTNTDGYYRGRFPIANWTGGELYGNNLPNKVNIRNTSGGDGRVIYYYEVDKEYSESESTSVSDSTSVIESDSTSMSNSTSVIESDSTSMSNSTSVSESDSTSMSNSTSVSESDSTSMSNSTSVSESDSTSMSNSTSVSESDSTSMSNSTSVSESDSTSMSNSTSVSESDSTSMSNSTSVSESDSTS</sequence>
<keyword evidence="1" id="KW-0732">Signal</keyword>
<dbReference type="Proteomes" id="UP000032366">
    <property type="component" value="Unassembled WGS sequence"/>
</dbReference>
<dbReference type="EMBL" id="JXWY01000024">
    <property type="protein sequence ID" value="KIX91224.1"/>
    <property type="molecule type" value="Genomic_DNA"/>
</dbReference>
<dbReference type="InterPro" id="IPR022263">
    <property type="entry name" value="KxYKxGKxW"/>
</dbReference>
<name>A0ABR5C932_9STAP</name>
<feature type="region of interest" description="Disordered" evidence="2">
    <location>
        <begin position="716"/>
        <end position="848"/>
    </location>
</feature>
<feature type="compositionally biased region" description="Polar residues" evidence="2">
    <location>
        <begin position="219"/>
        <end position="229"/>
    </location>
</feature>
<proteinExistence type="predicted"/>
<dbReference type="Pfam" id="PF19258">
    <property type="entry name" value="KxYKxGKxW_sig"/>
    <property type="match status" value="1"/>
</dbReference>
<feature type="compositionally biased region" description="Low complexity" evidence="2">
    <location>
        <begin position="718"/>
        <end position="848"/>
    </location>
</feature>
<dbReference type="RefSeq" id="WP_044359357.1">
    <property type="nucleotide sequence ID" value="NZ_JXWY01000024.1"/>
</dbReference>
<evidence type="ECO:0000256" key="1">
    <source>
        <dbReference type="ARBA" id="ARBA00022729"/>
    </source>
</evidence>
<evidence type="ECO:0000313" key="4">
    <source>
        <dbReference type="Proteomes" id="UP000032366"/>
    </source>
</evidence>
<gene>
    <name evidence="3" type="ORF">TP70_03525</name>
</gene>
<protein>
    <recommendedName>
        <fullName evidence="5">Serine-rich adhesin for platelets</fullName>
    </recommendedName>
</protein>
<feature type="compositionally biased region" description="Basic and acidic residues" evidence="2">
    <location>
        <begin position="172"/>
        <end position="188"/>
    </location>
</feature>
<comment type="caution">
    <text evidence="3">The sequence shown here is derived from an EMBL/GenBank/DDBJ whole genome shotgun (WGS) entry which is preliminary data.</text>
</comment>
<accession>A0ABR5C932</accession>
<dbReference type="NCBIfam" id="TIGR03715">
    <property type="entry name" value="KxYKxGKxW"/>
    <property type="match status" value="1"/>
</dbReference>
<evidence type="ECO:0000313" key="3">
    <source>
        <dbReference type="EMBL" id="KIX91224.1"/>
    </source>
</evidence>
<feature type="non-terminal residue" evidence="3">
    <location>
        <position position="848"/>
    </location>
</feature>
<feature type="region of interest" description="Disordered" evidence="2">
    <location>
        <begin position="155"/>
        <end position="229"/>
    </location>
</feature>
<reference evidence="3 4" key="1">
    <citation type="submission" date="2015-01" db="EMBL/GenBank/DDBJ databases">
        <authorList>
            <person name="Guo J."/>
        </authorList>
    </citation>
    <scope>NUCLEOTIDE SEQUENCE [LARGE SCALE GENOMIC DNA]</scope>
    <source>
        <strain evidence="3 4">DSM 22147</strain>
    </source>
</reference>
<feature type="compositionally biased region" description="Low complexity" evidence="2">
    <location>
        <begin position="200"/>
        <end position="213"/>
    </location>
</feature>
<keyword evidence="4" id="KW-1185">Reference proteome</keyword>
<evidence type="ECO:0008006" key="5">
    <source>
        <dbReference type="Google" id="ProtNLM"/>
    </source>
</evidence>
<evidence type="ECO:0000256" key="2">
    <source>
        <dbReference type="SAM" id="MobiDB-lite"/>
    </source>
</evidence>
<organism evidence="3 4">
    <name type="scientific">Staphylococcus microti</name>
    <dbReference type="NCBI Taxonomy" id="569857"/>
    <lineage>
        <taxon>Bacteria</taxon>
        <taxon>Bacillati</taxon>
        <taxon>Bacillota</taxon>
        <taxon>Bacilli</taxon>
        <taxon>Bacillales</taxon>
        <taxon>Staphylococcaceae</taxon>
        <taxon>Staphylococcus</taxon>
    </lineage>
</organism>
<feature type="compositionally biased region" description="Low complexity" evidence="2">
    <location>
        <begin position="155"/>
        <end position="171"/>
    </location>
</feature>